<dbReference type="CDD" id="cd02970">
    <property type="entry name" value="PRX_like2"/>
    <property type="match status" value="1"/>
</dbReference>
<dbReference type="PANTHER" id="PTHR28630:SF3">
    <property type="entry name" value="PEROXIREDOXIN-LIKE 2C"/>
    <property type="match status" value="1"/>
</dbReference>
<reference evidence="1" key="1">
    <citation type="submission" date="2023-03" db="EMBL/GenBank/DDBJ databases">
        <title>Massive genome expansion in bonnet fungi (Mycena s.s.) driven by repeated elements and novel gene families across ecological guilds.</title>
        <authorList>
            <consortium name="Lawrence Berkeley National Laboratory"/>
            <person name="Harder C.B."/>
            <person name="Miyauchi S."/>
            <person name="Viragh M."/>
            <person name="Kuo A."/>
            <person name="Thoen E."/>
            <person name="Andreopoulos B."/>
            <person name="Lu D."/>
            <person name="Skrede I."/>
            <person name="Drula E."/>
            <person name="Henrissat B."/>
            <person name="Morin E."/>
            <person name="Kohler A."/>
            <person name="Barry K."/>
            <person name="LaButti K."/>
            <person name="Morin E."/>
            <person name="Salamov A."/>
            <person name="Lipzen A."/>
            <person name="Mereny Z."/>
            <person name="Hegedus B."/>
            <person name="Baldrian P."/>
            <person name="Stursova M."/>
            <person name="Weitz H."/>
            <person name="Taylor A."/>
            <person name="Grigoriev I.V."/>
            <person name="Nagy L.G."/>
            <person name="Martin F."/>
            <person name="Kauserud H."/>
        </authorList>
    </citation>
    <scope>NUCLEOTIDE SEQUENCE</scope>
    <source>
        <strain evidence="1">CBHHK188m</strain>
    </source>
</reference>
<accession>A0AAD7JUF3</accession>
<dbReference type="PANTHER" id="PTHR28630">
    <property type="match status" value="1"/>
</dbReference>
<dbReference type="InterPro" id="IPR032801">
    <property type="entry name" value="PXL2A/B/C"/>
</dbReference>
<organism evidence="1 2">
    <name type="scientific">Mycena maculata</name>
    <dbReference type="NCBI Taxonomy" id="230809"/>
    <lineage>
        <taxon>Eukaryota</taxon>
        <taxon>Fungi</taxon>
        <taxon>Dikarya</taxon>
        <taxon>Basidiomycota</taxon>
        <taxon>Agaricomycotina</taxon>
        <taxon>Agaricomycetes</taxon>
        <taxon>Agaricomycetidae</taxon>
        <taxon>Agaricales</taxon>
        <taxon>Marasmiineae</taxon>
        <taxon>Mycenaceae</taxon>
        <taxon>Mycena</taxon>
    </lineage>
</organism>
<dbReference type="SUPFAM" id="SSF52833">
    <property type="entry name" value="Thioredoxin-like"/>
    <property type="match status" value="1"/>
</dbReference>
<protein>
    <submittedName>
        <fullName evidence="1">AhpC/TSA antioxidant enzyme-domain-containing protein</fullName>
    </submittedName>
</protein>
<sequence length="199" mass="21636">MSLRDALPEASVLESASKCEIQDVKGNKVDFGSIFAEQKTVVVFIRHFFCGEYVGQLAAVPQAALESAGTRIVVIGCGEWQPIENYADITEFQGAIYTDPSRKLYNTLGMDIQNLAKTPSGQKKPSYITMGAFTNIWQSLRTGPFKIPSLIGKQGNMAQLGGDFVLGPGNTCSFAHRMQHTEDHIEVVDLMKAAGVTMA</sequence>
<name>A0AAD7JUF3_9AGAR</name>
<evidence type="ECO:0000313" key="2">
    <source>
        <dbReference type="Proteomes" id="UP001215280"/>
    </source>
</evidence>
<comment type="caution">
    <text evidence="1">The sequence shown here is derived from an EMBL/GenBank/DDBJ whole genome shotgun (WGS) entry which is preliminary data.</text>
</comment>
<gene>
    <name evidence="1" type="ORF">DFH07DRAFT_998037</name>
</gene>
<dbReference type="AlphaFoldDB" id="A0AAD7JUF3"/>
<dbReference type="Gene3D" id="3.40.30.10">
    <property type="entry name" value="Glutaredoxin"/>
    <property type="match status" value="1"/>
</dbReference>
<proteinExistence type="predicted"/>
<dbReference type="Proteomes" id="UP001215280">
    <property type="component" value="Unassembled WGS sequence"/>
</dbReference>
<dbReference type="EMBL" id="JARJLG010000020">
    <property type="protein sequence ID" value="KAJ7772059.1"/>
    <property type="molecule type" value="Genomic_DNA"/>
</dbReference>
<dbReference type="InterPro" id="IPR036249">
    <property type="entry name" value="Thioredoxin-like_sf"/>
</dbReference>
<keyword evidence="2" id="KW-1185">Reference proteome</keyword>
<dbReference type="Pfam" id="PF13911">
    <property type="entry name" value="AhpC-TSA_2"/>
    <property type="match status" value="1"/>
</dbReference>
<evidence type="ECO:0000313" key="1">
    <source>
        <dbReference type="EMBL" id="KAJ7772059.1"/>
    </source>
</evidence>